<evidence type="ECO:0000313" key="16">
    <source>
        <dbReference type="EMBL" id="KPL51520.1"/>
    </source>
</evidence>
<dbReference type="GO" id="GO:0000155">
    <property type="term" value="F:phosphorelay sensor kinase activity"/>
    <property type="evidence" value="ECO:0007669"/>
    <property type="project" value="InterPro"/>
</dbReference>
<dbReference type="STRING" id="665126.ABB55_04130"/>
<dbReference type="SMART" id="SM00387">
    <property type="entry name" value="HATPase_c"/>
    <property type="match status" value="1"/>
</dbReference>
<dbReference type="InterPro" id="IPR005467">
    <property type="entry name" value="His_kinase_dom"/>
</dbReference>
<dbReference type="InterPro" id="IPR038318">
    <property type="entry name" value="KdpD_sf"/>
</dbReference>
<dbReference type="Gene3D" id="1.20.120.620">
    <property type="entry name" value="Backbone structure of the membrane domain of e. Coli histidine kinase receptor kdpd"/>
    <property type="match status" value="1"/>
</dbReference>
<dbReference type="Proteomes" id="UP000048984">
    <property type="component" value="Unassembled WGS sequence"/>
</dbReference>
<comment type="caution">
    <text evidence="16">The sequence shown here is derived from an EMBL/GenBank/DDBJ whole genome shotgun (WGS) entry which is preliminary data.</text>
</comment>
<evidence type="ECO:0000256" key="7">
    <source>
        <dbReference type="ARBA" id="ARBA00022741"/>
    </source>
</evidence>
<dbReference type="InterPro" id="IPR052023">
    <property type="entry name" value="Histidine_kinase_KdpD"/>
</dbReference>
<proteinExistence type="predicted"/>
<protein>
    <recommendedName>
        <fullName evidence="3">histidine kinase</fullName>
        <ecNumber evidence="3">2.7.13.3</ecNumber>
    </recommendedName>
</protein>
<keyword evidence="4" id="KW-0597">Phosphoprotein</keyword>
<dbReference type="Gene3D" id="1.10.287.130">
    <property type="match status" value="1"/>
</dbReference>
<keyword evidence="6 14" id="KW-0812">Transmembrane</keyword>
<feature type="transmembrane region" description="Helical" evidence="14">
    <location>
        <begin position="36"/>
        <end position="69"/>
    </location>
</feature>
<reference evidence="16 17" key="1">
    <citation type="submission" date="2015-09" db="EMBL/GenBank/DDBJ databases">
        <authorList>
            <person name="Jackson K.R."/>
            <person name="Lunt B.L."/>
            <person name="Fisher J.N.B."/>
            <person name="Gardner A.V."/>
            <person name="Bailey M.E."/>
            <person name="Deus L.M."/>
            <person name="Earl A.S."/>
            <person name="Gibby P.D."/>
            <person name="Hartmann K.A."/>
            <person name="Liu J.E."/>
            <person name="Manci A.M."/>
            <person name="Nielsen D.A."/>
            <person name="Solomon M.B."/>
            <person name="Breakwell D.P."/>
            <person name="Burnett S.H."/>
            <person name="Grose J.H."/>
        </authorList>
    </citation>
    <scope>NUCLEOTIDE SEQUENCE [LARGE SCALE GENOMIC DNA]</scope>
    <source>
        <strain evidence="16 17">16</strain>
    </source>
</reference>
<keyword evidence="9" id="KW-0067">ATP-binding</keyword>
<dbReference type="RefSeq" id="WP_054357682.1">
    <property type="nucleotide sequence ID" value="NZ_LJYW01000001.1"/>
</dbReference>
<organism evidence="16 17">
    <name type="scientific">Prosthecodimorpha hirschii</name>
    <dbReference type="NCBI Taxonomy" id="665126"/>
    <lineage>
        <taxon>Bacteria</taxon>
        <taxon>Pseudomonadati</taxon>
        <taxon>Pseudomonadota</taxon>
        <taxon>Alphaproteobacteria</taxon>
        <taxon>Hyphomicrobiales</taxon>
        <taxon>Ancalomicrobiaceae</taxon>
        <taxon>Prosthecodimorpha</taxon>
    </lineage>
</organism>
<sequence>MAGRLRPIDGTAPIALAAVAGAVLAGLALRTVLPEATLLLLFTVAVLVAAVLSGVMAGLFAAILGFLAFNFVFVEPRFTLVVAEGRDMLALALLLFAGLLTGSLAGRLKEEAEAARRRAAVLEALAAFSNRLGRAGGPDDVMAAMADTLAGSLEGSALVLARRGQGLTTVASVPAAIRPDPEDEAAAERVIRLGAEAPRPAAGWPGARFEFRPFETGSERLAVGFAGPAGRPLAEEGSRVAAAVLAQAAGTLDRLHSEAAAAEARATAERERFRAALVSSISHDLRTPLASILGAVTSLRELGDRMPPPARDELLEAIEAETRRLARFVANLLDMTRIEAGLEPRREPVDLADLAASVVHRARRSFPGGDFRLILPPSGVPLVAADPALLEQVLFNLIENAVKFSPPAAPIAVELAARPEGVEMAVADRGPGIPAADRERVFEPFRVSPGTAGSGTGLGLAVCRGIVTALGGTIVAGEAPGGGARLSVTLPVEGAAP</sequence>
<dbReference type="InterPro" id="IPR003594">
    <property type="entry name" value="HATPase_dom"/>
</dbReference>
<evidence type="ECO:0000256" key="3">
    <source>
        <dbReference type="ARBA" id="ARBA00012438"/>
    </source>
</evidence>
<feature type="coiled-coil region" evidence="13">
    <location>
        <begin position="245"/>
        <end position="272"/>
    </location>
</feature>
<keyword evidence="13" id="KW-0175">Coiled coil</keyword>
<feature type="domain" description="Histidine kinase" evidence="15">
    <location>
        <begin position="280"/>
        <end position="494"/>
    </location>
</feature>
<dbReference type="PROSITE" id="PS50109">
    <property type="entry name" value="HIS_KIN"/>
    <property type="match status" value="1"/>
</dbReference>
<dbReference type="InterPro" id="IPR004358">
    <property type="entry name" value="Sig_transdc_His_kin-like_C"/>
</dbReference>
<evidence type="ECO:0000256" key="8">
    <source>
        <dbReference type="ARBA" id="ARBA00022777"/>
    </source>
</evidence>
<dbReference type="InterPro" id="IPR025201">
    <property type="entry name" value="KdpD_TM"/>
</dbReference>
<evidence type="ECO:0000256" key="2">
    <source>
        <dbReference type="ARBA" id="ARBA00004141"/>
    </source>
</evidence>
<evidence type="ECO:0000256" key="14">
    <source>
        <dbReference type="SAM" id="Phobius"/>
    </source>
</evidence>
<evidence type="ECO:0000256" key="11">
    <source>
        <dbReference type="ARBA" id="ARBA00023012"/>
    </source>
</evidence>
<comment type="subcellular location">
    <subcellularLocation>
        <location evidence="2">Membrane</location>
        <topology evidence="2">Multi-pass membrane protein</topology>
    </subcellularLocation>
</comment>
<dbReference type="SMART" id="SM00388">
    <property type="entry name" value="HisKA"/>
    <property type="match status" value="1"/>
</dbReference>
<dbReference type="Pfam" id="PF02518">
    <property type="entry name" value="HATPase_c"/>
    <property type="match status" value="1"/>
</dbReference>
<comment type="catalytic activity">
    <reaction evidence="1">
        <text>ATP + protein L-histidine = ADP + protein N-phospho-L-histidine.</text>
        <dbReference type="EC" id="2.7.13.3"/>
    </reaction>
</comment>
<keyword evidence="8" id="KW-0418">Kinase</keyword>
<dbReference type="PANTHER" id="PTHR45569:SF1">
    <property type="entry name" value="SENSOR PROTEIN KDPD"/>
    <property type="match status" value="1"/>
</dbReference>
<feature type="transmembrane region" description="Helical" evidence="14">
    <location>
        <begin position="89"/>
        <end position="108"/>
    </location>
</feature>
<evidence type="ECO:0000256" key="10">
    <source>
        <dbReference type="ARBA" id="ARBA00022989"/>
    </source>
</evidence>
<keyword evidence="12 14" id="KW-0472">Membrane</keyword>
<dbReference type="InterPro" id="IPR029016">
    <property type="entry name" value="GAF-like_dom_sf"/>
</dbReference>
<gene>
    <name evidence="16" type="ORF">ABB55_04130</name>
</gene>
<evidence type="ECO:0000256" key="5">
    <source>
        <dbReference type="ARBA" id="ARBA00022679"/>
    </source>
</evidence>
<dbReference type="GO" id="GO:0005524">
    <property type="term" value="F:ATP binding"/>
    <property type="evidence" value="ECO:0007669"/>
    <property type="project" value="UniProtKB-KW"/>
</dbReference>
<name>A0A0P6VXH8_9HYPH</name>
<dbReference type="Pfam" id="PF13493">
    <property type="entry name" value="DUF4118"/>
    <property type="match status" value="1"/>
</dbReference>
<keyword evidence="5" id="KW-0808">Transferase</keyword>
<keyword evidence="10 14" id="KW-1133">Transmembrane helix</keyword>
<feature type="transmembrane region" description="Helical" evidence="14">
    <location>
        <begin position="12"/>
        <end position="29"/>
    </location>
</feature>
<dbReference type="Gene3D" id="3.30.565.10">
    <property type="entry name" value="Histidine kinase-like ATPase, C-terminal domain"/>
    <property type="match status" value="1"/>
</dbReference>
<evidence type="ECO:0000256" key="6">
    <source>
        <dbReference type="ARBA" id="ARBA00022692"/>
    </source>
</evidence>
<evidence type="ECO:0000256" key="9">
    <source>
        <dbReference type="ARBA" id="ARBA00022840"/>
    </source>
</evidence>
<accession>A0A0P6VXH8</accession>
<dbReference type="InterPro" id="IPR036890">
    <property type="entry name" value="HATPase_C_sf"/>
</dbReference>
<dbReference type="CDD" id="cd00082">
    <property type="entry name" value="HisKA"/>
    <property type="match status" value="1"/>
</dbReference>
<evidence type="ECO:0000256" key="12">
    <source>
        <dbReference type="ARBA" id="ARBA00023136"/>
    </source>
</evidence>
<dbReference type="EC" id="2.7.13.3" evidence="3"/>
<dbReference type="InterPro" id="IPR003661">
    <property type="entry name" value="HisK_dim/P_dom"/>
</dbReference>
<dbReference type="Pfam" id="PF00512">
    <property type="entry name" value="HisKA"/>
    <property type="match status" value="1"/>
</dbReference>
<evidence type="ECO:0000313" key="17">
    <source>
        <dbReference type="Proteomes" id="UP000048984"/>
    </source>
</evidence>
<dbReference type="Gene3D" id="3.30.450.40">
    <property type="match status" value="1"/>
</dbReference>
<evidence type="ECO:0000256" key="1">
    <source>
        <dbReference type="ARBA" id="ARBA00000085"/>
    </source>
</evidence>
<dbReference type="SUPFAM" id="SSF55874">
    <property type="entry name" value="ATPase domain of HSP90 chaperone/DNA topoisomerase II/histidine kinase"/>
    <property type="match status" value="1"/>
</dbReference>
<keyword evidence="7" id="KW-0547">Nucleotide-binding</keyword>
<evidence type="ECO:0000256" key="13">
    <source>
        <dbReference type="SAM" id="Coils"/>
    </source>
</evidence>
<dbReference type="EMBL" id="LJYW01000001">
    <property type="protein sequence ID" value="KPL51520.1"/>
    <property type="molecule type" value="Genomic_DNA"/>
</dbReference>
<keyword evidence="11" id="KW-0902">Two-component regulatory system</keyword>
<keyword evidence="17" id="KW-1185">Reference proteome</keyword>
<dbReference type="PANTHER" id="PTHR45569">
    <property type="entry name" value="SENSOR PROTEIN KDPD"/>
    <property type="match status" value="1"/>
</dbReference>
<dbReference type="GO" id="GO:0005886">
    <property type="term" value="C:plasma membrane"/>
    <property type="evidence" value="ECO:0007669"/>
    <property type="project" value="TreeGrafter"/>
</dbReference>
<dbReference type="PRINTS" id="PR00344">
    <property type="entry name" value="BCTRLSENSOR"/>
</dbReference>
<dbReference type="InterPro" id="IPR036097">
    <property type="entry name" value="HisK_dim/P_sf"/>
</dbReference>
<evidence type="ECO:0000259" key="15">
    <source>
        <dbReference type="PROSITE" id="PS50109"/>
    </source>
</evidence>
<evidence type="ECO:0000256" key="4">
    <source>
        <dbReference type="ARBA" id="ARBA00022553"/>
    </source>
</evidence>
<dbReference type="SUPFAM" id="SSF47384">
    <property type="entry name" value="Homodimeric domain of signal transducing histidine kinase"/>
    <property type="match status" value="1"/>
</dbReference>
<dbReference type="CDD" id="cd00075">
    <property type="entry name" value="HATPase"/>
    <property type="match status" value="1"/>
</dbReference>
<dbReference type="AlphaFoldDB" id="A0A0P6VXH8"/>
<reference evidence="16 17" key="2">
    <citation type="submission" date="2015-10" db="EMBL/GenBank/DDBJ databases">
        <title>Draft Genome Sequence of Prosthecomicrobium hirschii ATCC 27832.</title>
        <authorList>
            <person name="Daniel J."/>
            <person name="Givan S.A."/>
            <person name="Brun Y.V."/>
            <person name="Brown P.J."/>
        </authorList>
    </citation>
    <scope>NUCLEOTIDE SEQUENCE [LARGE SCALE GENOMIC DNA]</scope>
    <source>
        <strain evidence="16 17">16</strain>
    </source>
</reference>